<dbReference type="PANTHER" id="PTHR45947">
    <property type="entry name" value="SULFOQUINOVOSYL TRANSFERASE SQD2"/>
    <property type="match status" value="1"/>
</dbReference>
<dbReference type="NCBIfam" id="TIGR02149">
    <property type="entry name" value="glgA_Coryne"/>
    <property type="match status" value="1"/>
</dbReference>
<dbReference type="Proteomes" id="UP000749040">
    <property type="component" value="Unassembled WGS sequence"/>
</dbReference>
<reference evidence="6 7" key="1">
    <citation type="submission" date="2021-01" db="EMBL/GenBank/DDBJ databases">
        <title>Streptomyces acididurans sp. nov., isolated from a peat swamp forest soil.</title>
        <authorList>
            <person name="Chantavorakit T."/>
            <person name="Duangmal K."/>
        </authorList>
    </citation>
    <scope>NUCLEOTIDE SEQUENCE [LARGE SCALE GENOMIC DNA]</scope>
    <source>
        <strain evidence="6 7">KK5PA1</strain>
    </source>
</reference>
<dbReference type="InterPro" id="IPR001296">
    <property type="entry name" value="Glyco_trans_1"/>
</dbReference>
<dbReference type="InterPro" id="IPR050194">
    <property type="entry name" value="Glycosyltransferase_grp1"/>
</dbReference>
<keyword evidence="2" id="KW-0808">Transferase</keyword>
<dbReference type="InterPro" id="IPR011875">
    <property type="entry name" value="M1P_synthase"/>
</dbReference>
<feature type="region of interest" description="Disordered" evidence="3">
    <location>
        <begin position="1"/>
        <end position="45"/>
    </location>
</feature>
<feature type="domain" description="Glycosyltransferase subfamily 4-like N-terminal" evidence="5">
    <location>
        <begin position="63"/>
        <end position="225"/>
    </location>
</feature>
<dbReference type="EMBL" id="JADKYB010000032">
    <property type="protein sequence ID" value="MBM9510162.1"/>
    <property type="molecule type" value="Genomic_DNA"/>
</dbReference>
<accession>A0ABS2U499</accession>
<evidence type="ECO:0000313" key="7">
    <source>
        <dbReference type="Proteomes" id="UP000749040"/>
    </source>
</evidence>
<comment type="caution">
    <text evidence="6">The sequence shown here is derived from an EMBL/GenBank/DDBJ whole genome shotgun (WGS) entry which is preliminary data.</text>
</comment>
<sequence>MTTHRTWPNSEQPHRPPPRRHGPATRTIDPARRGEGKEHTARRRREDRVKVALLTREYPPDVYGGAGVHVEFLARELRALADVEVHRFGADSRPGVVGHSAPGFLDGANDALRTFGTDLSMAAALQGRDLVHSHTWYANLAGHLGKLLYGVPHVVTAHSLEPLRPWKAEQLGGGYALSSWAERTAVEAADAVIAVSDGMRADILACYPALDPARVHVIRNGIDTATYRPDPRTDVLERIGVDPARPYVLFVGRITRQKGVPHLLRAARGIDPSVQLVLCAGAPDTPALDREFRALFDELQAVRDGVHWIPAMLPRSAVVQLLTHASVFVCPSVYEPLGIVNLEAMACGTAVVASAVGGIPEVVQDGVTGLLVPYDEERPAEFEAGLAAAIDRLTGDKATADAMGAAGRERAAGDFGWNTVAARTAELYAALLGAG</sequence>
<evidence type="ECO:0000256" key="2">
    <source>
        <dbReference type="ARBA" id="ARBA00022679"/>
    </source>
</evidence>
<feature type="domain" description="Glycosyl transferase family 1" evidence="4">
    <location>
        <begin position="240"/>
        <end position="409"/>
    </location>
</feature>
<protein>
    <submittedName>
        <fullName evidence="6">Glycogen synthase</fullName>
    </submittedName>
</protein>
<evidence type="ECO:0000259" key="5">
    <source>
        <dbReference type="Pfam" id="PF13439"/>
    </source>
</evidence>
<dbReference type="CDD" id="cd03801">
    <property type="entry name" value="GT4_PimA-like"/>
    <property type="match status" value="1"/>
</dbReference>
<feature type="compositionally biased region" description="Polar residues" evidence="3">
    <location>
        <begin position="1"/>
        <end position="11"/>
    </location>
</feature>
<name>A0ABS2U499_9ACTN</name>
<feature type="compositionally biased region" description="Basic and acidic residues" evidence="3">
    <location>
        <begin position="29"/>
        <end position="45"/>
    </location>
</feature>
<organism evidence="6 7">
    <name type="scientific">Actinacidiphila acididurans</name>
    <dbReference type="NCBI Taxonomy" id="2784346"/>
    <lineage>
        <taxon>Bacteria</taxon>
        <taxon>Bacillati</taxon>
        <taxon>Actinomycetota</taxon>
        <taxon>Actinomycetes</taxon>
        <taxon>Kitasatosporales</taxon>
        <taxon>Streptomycetaceae</taxon>
        <taxon>Actinacidiphila</taxon>
    </lineage>
</organism>
<evidence type="ECO:0000259" key="4">
    <source>
        <dbReference type="Pfam" id="PF00534"/>
    </source>
</evidence>
<proteinExistence type="predicted"/>
<evidence type="ECO:0000256" key="1">
    <source>
        <dbReference type="ARBA" id="ARBA00022676"/>
    </source>
</evidence>
<dbReference type="SUPFAM" id="SSF53756">
    <property type="entry name" value="UDP-Glycosyltransferase/glycogen phosphorylase"/>
    <property type="match status" value="1"/>
</dbReference>
<keyword evidence="1" id="KW-0328">Glycosyltransferase</keyword>
<dbReference type="RefSeq" id="WP_205363886.1">
    <property type="nucleotide sequence ID" value="NZ_JADKYB010000032.1"/>
</dbReference>
<dbReference type="InterPro" id="IPR028098">
    <property type="entry name" value="Glyco_trans_4-like_N"/>
</dbReference>
<dbReference type="Pfam" id="PF00534">
    <property type="entry name" value="Glycos_transf_1"/>
    <property type="match status" value="1"/>
</dbReference>
<dbReference type="Pfam" id="PF13439">
    <property type="entry name" value="Glyco_transf_4"/>
    <property type="match status" value="1"/>
</dbReference>
<keyword evidence="7" id="KW-1185">Reference proteome</keyword>
<dbReference type="Gene3D" id="3.40.50.2000">
    <property type="entry name" value="Glycogen Phosphorylase B"/>
    <property type="match status" value="2"/>
</dbReference>
<evidence type="ECO:0000313" key="6">
    <source>
        <dbReference type="EMBL" id="MBM9510162.1"/>
    </source>
</evidence>
<dbReference type="PANTHER" id="PTHR45947:SF14">
    <property type="entry name" value="SLL1723 PROTEIN"/>
    <property type="match status" value="1"/>
</dbReference>
<evidence type="ECO:0000256" key="3">
    <source>
        <dbReference type="SAM" id="MobiDB-lite"/>
    </source>
</evidence>
<gene>
    <name evidence="6" type="primary">glgA</name>
    <name evidence="6" type="ORF">ITX44_37525</name>
</gene>